<dbReference type="PANTHER" id="PTHR46509">
    <property type="entry name" value="PHOSPHOADENOSINE PHOSPHOSULFATE REDUCTASE"/>
    <property type="match status" value="1"/>
</dbReference>
<evidence type="ECO:0000259" key="4">
    <source>
        <dbReference type="Pfam" id="PF01507"/>
    </source>
</evidence>
<evidence type="ECO:0000313" key="6">
    <source>
        <dbReference type="Proteomes" id="UP000298745"/>
    </source>
</evidence>
<dbReference type="NCBIfam" id="TIGR02057">
    <property type="entry name" value="PAPS_reductase"/>
    <property type="match status" value="1"/>
</dbReference>
<dbReference type="EMBL" id="CP034864">
    <property type="protein sequence ID" value="QCI23945.1"/>
    <property type="molecule type" value="Genomic_DNA"/>
</dbReference>
<keyword evidence="2 3" id="KW-0560">Oxidoreductase</keyword>
<dbReference type="Gene3D" id="3.40.50.620">
    <property type="entry name" value="HUPs"/>
    <property type="match status" value="1"/>
</dbReference>
<name>A0A4D6YHU5_9GAMM</name>
<dbReference type="PIRSF" id="PIRSF000857">
    <property type="entry name" value="PAPS_reductase"/>
    <property type="match status" value="1"/>
</dbReference>
<evidence type="ECO:0000256" key="2">
    <source>
        <dbReference type="ARBA" id="ARBA00023002"/>
    </source>
</evidence>
<comment type="caution">
    <text evidence="3">Lacks conserved residue(s) required for the propagation of feature annotation.</text>
</comment>
<dbReference type="GO" id="GO:0005737">
    <property type="term" value="C:cytoplasm"/>
    <property type="evidence" value="ECO:0007669"/>
    <property type="project" value="UniProtKB-SubCell"/>
</dbReference>
<dbReference type="InterPro" id="IPR014729">
    <property type="entry name" value="Rossmann-like_a/b/a_fold"/>
</dbReference>
<evidence type="ECO:0000256" key="3">
    <source>
        <dbReference type="HAMAP-Rule" id="MF_00063"/>
    </source>
</evidence>
<dbReference type="GO" id="GO:0004604">
    <property type="term" value="F:phosphoadenylyl-sulfate reductase (thioredoxin) activity"/>
    <property type="evidence" value="ECO:0007669"/>
    <property type="project" value="UniProtKB-UniRule"/>
</dbReference>
<proteinExistence type="inferred from homology"/>
<keyword evidence="3" id="KW-0963">Cytoplasm</keyword>
<dbReference type="NCBIfam" id="NF002537">
    <property type="entry name" value="PRK02090.1"/>
    <property type="match status" value="1"/>
</dbReference>
<feature type="active site" description="Nucleophile; cysteine thiosulfonate intermediate" evidence="3">
    <location>
        <position position="239"/>
    </location>
</feature>
<comment type="catalytic activity">
    <reaction evidence="3">
        <text>[thioredoxin]-disulfide + sulfite + adenosine 3',5'-bisphosphate + 2 H(+) = [thioredoxin]-dithiol + 3'-phosphoadenylyl sulfate</text>
        <dbReference type="Rhea" id="RHEA:11724"/>
        <dbReference type="Rhea" id="RHEA-COMP:10698"/>
        <dbReference type="Rhea" id="RHEA-COMP:10700"/>
        <dbReference type="ChEBI" id="CHEBI:15378"/>
        <dbReference type="ChEBI" id="CHEBI:17359"/>
        <dbReference type="ChEBI" id="CHEBI:29950"/>
        <dbReference type="ChEBI" id="CHEBI:50058"/>
        <dbReference type="ChEBI" id="CHEBI:58339"/>
        <dbReference type="ChEBI" id="CHEBI:58343"/>
        <dbReference type="EC" id="1.8.4.8"/>
    </reaction>
</comment>
<dbReference type="HAMAP" id="MF_00063">
    <property type="entry name" value="CysH"/>
    <property type="match status" value="1"/>
</dbReference>
<evidence type="ECO:0000256" key="1">
    <source>
        <dbReference type="ARBA" id="ARBA00009732"/>
    </source>
</evidence>
<dbReference type="SUPFAM" id="SSF52402">
    <property type="entry name" value="Adenine nucleotide alpha hydrolases-like"/>
    <property type="match status" value="1"/>
</dbReference>
<dbReference type="InterPro" id="IPR002500">
    <property type="entry name" value="PAPS_reduct_dom"/>
</dbReference>
<dbReference type="CDD" id="cd23945">
    <property type="entry name" value="PAPS_reductase"/>
    <property type="match status" value="1"/>
</dbReference>
<comment type="pathway">
    <text evidence="3">Sulfur metabolism; hydrogen sulfide biosynthesis; sulfite from sulfate: step 3/3.</text>
</comment>
<dbReference type="Pfam" id="PF01507">
    <property type="entry name" value="PAPS_reduct"/>
    <property type="match status" value="1"/>
</dbReference>
<feature type="domain" description="Phosphoadenosine phosphosulphate reductase" evidence="4">
    <location>
        <begin position="48"/>
        <end position="220"/>
    </location>
</feature>
<dbReference type="GO" id="GO:0019379">
    <property type="term" value="P:sulfate assimilation, phosphoadenylyl sulfate reduction by phosphoadenylyl-sulfate reductase (thioredoxin)"/>
    <property type="evidence" value="ECO:0007669"/>
    <property type="project" value="UniProtKB-UniRule"/>
</dbReference>
<dbReference type="GO" id="GO:0070814">
    <property type="term" value="P:hydrogen sulfide biosynthetic process"/>
    <property type="evidence" value="ECO:0007669"/>
    <property type="project" value="UniProtKB-UniRule"/>
</dbReference>
<comment type="subcellular location">
    <subcellularLocation>
        <location evidence="3">Cytoplasm</location>
    </subcellularLocation>
</comment>
<comment type="similarity">
    <text evidence="1 3">Belongs to the PAPS reductase family. CysH subfamily.</text>
</comment>
<sequence length="244" mass="28628">MSMYNMKNINLLNTEKQHELLSEYNILISNYSAEERIAWSLKNLPCSHILSSSFGIQSIVLLHLIIQQKPDIPVVLIDTGYLFPETYNFIDILTKKFNLNLKVFRSKISPAWQEARYGKLWEKGIKGINFYNHMNKVQPMKLALKKLSVQTWFSGLRRSQSKSRHELPYLSIQKGIFKMLPILDWSHETINKYLKKNNLEIHPLYKQGYLSVGDVHTTQKYIPGMLEENTRFFGLKRECGLHEH</sequence>
<gene>
    <name evidence="3" type="primary">cysH</name>
    <name evidence="5" type="ORF">D9V74_02010</name>
</gene>
<dbReference type="NCBIfam" id="TIGR00434">
    <property type="entry name" value="cysH"/>
    <property type="match status" value="1"/>
</dbReference>
<dbReference type="Proteomes" id="UP000298745">
    <property type="component" value="Chromosome"/>
</dbReference>
<protein>
    <recommendedName>
        <fullName evidence="3">Phosphoadenosine 5'-phosphosulfate reductase</fullName>
        <shortName evidence="3">PAPS reductase</shortName>
        <ecNumber evidence="3">1.8.4.8</ecNumber>
    </recommendedName>
    <alternativeName>
        <fullName evidence="3">3'-phosphoadenylylsulfate reductase</fullName>
    </alternativeName>
    <alternativeName>
        <fullName evidence="3">PAPS reductase, thioredoxin dependent</fullName>
    </alternativeName>
    <alternativeName>
        <fullName evidence="3">PAPS sulfotransferase</fullName>
    </alternativeName>
    <alternativeName>
        <fullName evidence="3">PAdoPS reductase</fullName>
    </alternativeName>
</protein>
<reference evidence="5 6" key="2">
    <citation type="submission" date="2019-05" db="EMBL/GenBank/DDBJ databases">
        <title>Genome evolution of the obligate endosymbiont Buchnera aphidicola.</title>
        <authorList>
            <person name="Moran N.A."/>
        </authorList>
    </citation>
    <scope>NUCLEOTIDE SEQUENCE [LARGE SCALE GENOMIC DNA]</scope>
    <source>
        <strain evidence="5 6">Msa</strain>
    </source>
</reference>
<dbReference type="OrthoDB" id="9794018at2"/>
<organism evidence="5 6">
    <name type="scientific">Buchnera aphidicola</name>
    <name type="common">Macrosiphoniella sanborni</name>
    <dbReference type="NCBI Taxonomy" id="1241865"/>
    <lineage>
        <taxon>Bacteria</taxon>
        <taxon>Pseudomonadati</taxon>
        <taxon>Pseudomonadota</taxon>
        <taxon>Gammaproteobacteria</taxon>
        <taxon>Enterobacterales</taxon>
        <taxon>Erwiniaceae</taxon>
        <taxon>Buchnera</taxon>
    </lineage>
</organism>
<dbReference type="InterPro" id="IPR004511">
    <property type="entry name" value="PAPS/APS_Rdtase"/>
</dbReference>
<dbReference type="InterPro" id="IPR011800">
    <property type="entry name" value="PAPS_reductase_CysH"/>
</dbReference>
<dbReference type="AlphaFoldDB" id="A0A4D6YHU5"/>
<comment type="function">
    <text evidence="3">Catalyzes the formation of sulfite from phosphoadenosine 5'-phosphosulfate (PAPS) using thioredoxin as an electron donor.</text>
</comment>
<accession>A0A4D6YHU5</accession>
<dbReference type="PANTHER" id="PTHR46509:SF1">
    <property type="entry name" value="PHOSPHOADENOSINE PHOSPHOSULFATE REDUCTASE"/>
    <property type="match status" value="1"/>
</dbReference>
<dbReference type="EC" id="1.8.4.8" evidence="3"/>
<reference evidence="5 6" key="1">
    <citation type="submission" date="2018-12" db="EMBL/GenBank/DDBJ databases">
        <authorList>
            <person name="Chong R.A."/>
        </authorList>
    </citation>
    <scope>NUCLEOTIDE SEQUENCE [LARGE SCALE GENOMIC DNA]</scope>
    <source>
        <strain evidence="5 6">Msa</strain>
    </source>
</reference>
<evidence type="ECO:0000313" key="5">
    <source>
        <dbReference type="EMBL" id="QCI23945.1"/>
    </source>
</evidence>
<dbReference type="UniPathway" id="UPA00140">
    <property type="reaction ID" value="UER00206"/>
</dbReference>